<feature type="modified residue" description="N6-(pyridoxal phosphate)lysine" evidence="11">
    <location>
        <position position="210"/>
    </location>
</feature>
<dbReference type="InterPro" id="IPR005861">
    <property type="entry name" value="HisP_aminotrans"/>
</dbReference>
<dbReference type="CDD" id="cd00609">
    <property type="entry name" value="AAT_like"/>
    <property type="match status" value="1"/>
</dbReference>
<dbReference type="Gene3D" id="3.90.1150.10">
    <property type="entry name" value="Aspartate Aminotransferase, domain 1"/>
    <property type="match status" value="1"/>
</dbReference>
<dbReference type="STRING" id="1349785.GCA_000509405_01926"/>
<dbReference type="InterPro" id="IPR015421">
    <property type="entry name" value="PyrdxlP-dep_Trfase_major"/>
</dbReference>
<dbReference type="AlphaFoldDB" id="A0A2H1EA38"/>
<name>A0A2H1EA38_9FLAO</name>
<evidence type="ECO:0000256" key="10">
    <source>
        <dbReference type="ARBA" id="ARBA00047481"/>
    </source>
</evidence>
<evidence type="ECO:0000313" key="13">
    <source>
        <dbReference type="EMBL" id="SFZ82274.1"/>
    </source>
</evidence>
<dbReference type="EMBL" id="LT634361">
    <property type="protein sequence ID" value="SFZ82274.1"/>
    <property type="molecule type" value="Genomic_DNA"/>
</dbReference>
<dbReference type="Gene3D" id="3.40.640.10">
    <property type="entry name" value="Type I PLP-dependent aspartate aminotransferase-like (Major domain)"/>
    <property type="match status" value="1"/>
</dbReference>
<comment type="catalytic activity">
    <reaction evidence="10 11">
        <text>L-histidinol phosphate + 2-oxoglutarate = 3-(imidazol-4-yl)-2-oxopropyl phosphate + L-glutamate</text>
        <dbReference type="Rhea" id="RHEA:23744"/>
        <dbReference type="ChEBI" id="CHEBI:16810"/>
        <dbReference type="ChEBI" id="CHEBI:29985"/>
        <dbReference type="ChEBI" id="CHEBI:57766"/>
        <dbReference type="ChEBI" id="CHEBI:57980"/>
        <dbReference type="EC" id="2.6.1.9"/>
    </reaction>
</comment>
<evidence type="ECO:0000259" key="12">
    <source>
        <dbReference type="Pfam" id="PF00155"/>
    </source>
</evidence>
<evidence type="ECO:0000256" key="2">
    <source>
        <dbReference type="ARBA" id="ARBA00005011"/>
    </source>
</evidence>
<comment type="cofactor">
    <cofactor evidence="1 11">
        <name>pyridoxal 5'-phosphate</name>
        <dbReference type="ChEBI" id="CHEBI:597326"/>
    </cofactor>
</comment>
<keyword evidence="8 11" id="KW-0663">Pyridoxal phosphate</keyword>
<evidence type="ECO:0000256" key="11">
    <source>
        <dbReference type="HAMAP-Rule" id="MF_01023"/>
    </source>
</evidence>
<dbReference type="GeneID" id="47723038"/>
<dbReference type="SUPFAM" id="SSF53383">
    <property type="entry name" value="PLP-dependent transferases"/>
    <property type="match status" value="1"/>
</dbReference>
<dbReference type="GO" id="GO:0000105">
    <property type="term" value="P:L-histidine biosynthetic process"/>
    <property type="evidence" value="ECO:0007669"/>
    <property type="project" value="UniProtKB-UniRule"/>
</dbReference>
<gene>
    <name evidence="11 13" type="primary">hisC</name>
    <name evidence="13" type="ORF">MARIT_1517</name>
</gene>
<dbReference type="GO" id="GO:0004400">
    <property type="term" value="F:histidinol-phosphate transaminase activity"/>
    <property type="evidence" value="ECO:0007669"/>
    <property type="project" value="UniProtKB-UniRule"/>
</dbReference>
<evidence type="ECO:0000256" key="7">
    <source>
        <dbReference type="ARBA" id="ARBA00022679"/>
    </source>
</evidence>
<proteinExistence type="inferred from homology"/>
<dbReference type="Proteomes" id="UP000231564">
    <property type="component" value="Chromosome MARIT"/>
</dbReference>
<dbReference type="PANTHER" id="PTHR42885:SF2">
    <property type="entry name" value="HISTIDINOL-PHOSPHATE AMINOTRANSFERASE"/>
    <property type="match status" value="1"/>
</dbReference>
<organism evidence="13 14">
    <name type="scientific">Tenacibaculum maritimum NCIMB 2154</name>
    <dbReference type="NCBI Taxonomy" id="1349785"/>
    <lineage>
        <taxon>Bacteria</taxon>
        <taxon>Pseudomonadati</taxon>
        <taxon>Bacteroidota</taxon>
        <taxon>Flavobacteriia</taxon>
        <taxon>Flavobacteriales</taxon>
        <taxon>Flavobacteriaceae</taxon>
        <taxon>Tenacibaculum</taxon>
    </lineage>
</organism>
<sequence length="348" mass="40299">MMEQLDIQSLVRENIRNISPYASAREEFTKCEREMIYLDANENPFKSNINRYPDPHQKEIKELLSKRKNIPVENILIGNGSDEILDLIFRAFCEPKKDNVLILPPTYGMYKVLASINDIAVKEVSLSREYQPKVEKILKESNTYSKILFLCSPNNPTGNSFDTALMEKLIRTFKGIVVLDEAYIDFSSKNSWTDRWNEFPNLIITQTASKAYGMAGVRLGIGYAAEQIIRILKNIKPPYNVSTISQRKMRDRLQEIGSVQQEIQEIKRQRFWLENELLQICFVKKIYPSEANFLLIKVDDASLRYTQLLTKGIVVRNRTKEVLCNNCLRITVGTKEENQKLMQVLNTI</sequence>
<evidence type="ECO:0000256" key="8">
    <source>
        <dbReference type="ARBA" id="ARBA00022898"/>
    </source>
</evidence>
<keyword evidence="6 11" id="KW-0028">Amino-acid biosynthesis</keyword>
<protein>
    <recommendedName>
        <fullName evidence="11">Histidinol-phosphate aminotransferase</fullName>
        <ecNumber evidence="11">2.6.1.9</ecNumber>
    </recommendedName>
    <alternativeName>
        <fullName evidence="11">Imidazole acetol-phosphate transaminase</fullName>
    </alternativeName>
</protein>
<dbReference type="KEGG" id="tmar:MARIT_1517"/>
<dbReference type="EC" id="2.6.1.9" evidence="11"/>
<evidence type="ECO:0000256" key="1">
    <source>
        <dbReference type="ARBA" id="ARBA00001933"/>
    </source>
</evidence>
<comment type="similarity">
    <text evidence="3 11">Belongs to the class-II pyridoxal-phosphate-dependent aminotransferase family. Histidinol-phosphate aminotransferase subfamily.</text>
</comment>
<evidence type="ECO:0000313" key="14">
    <source>
        <dbReference type="Proteomes" id="UP000231564"/>
    </source>
</evidence>
<dbReference type="GO" id="GO:0030170">
    <property type="term" value="F:pyridoxal phosphate binding"/>
    <property type="evidence" value="ECO:0007669"/>
    <property type="project" value="InterPro"/>
</dbReference>
<evidence type="ECO:0000256" key="3">
    <source>
        <dbReference type="ARBA" id="ARBA00007970"/>
    </source>
</evidence>
<dbReference type="PANTHER" id="PTHR42885">
    <property type="entry name" value="HISTIDINOL-PHOSPHATE AMINOTRANSFERASE-RELATED"/>
    <property type="match status" value="1"/>
</dbReference>
<feature type="domain" description="Aminotransferase class I/classII large" evidence="12">
    <location>
        <begin position="46"/>
        <end position="344"/>
    </location>
</feature>
<dbReference type="UniPathway" id="UPA00031">
    <property type="reaction ID" value="UER00012"/>
</dbReference>
<dbReference type="RefSeq" id="WP_100211155.1">
    <property type="nucleotide sequence ID" value="NZ_CP138495.1"/>
</dbReference>
<keyword evidence="14" id="KW-1185">Reference proteome</keyword>
<keyword evidence="5 11" id="KW-0032">Aminotransferase</keyword>
<accession>A0A2H1EA38</accession>
<dbReference type="InterPro" id="IPR015424">
    <property type="entry name" value="PyrdxlP-dep_Trfase"/>
</dbReference>
<keyword evidence="9 11" id="KW-0368">Histidine biosynthesis</keyword>
<evidence type="ECO:0000256" key="4">
    <source>
        <dbReference type="ARBA" id="ARBA00011738"/>
    </source>
</evidence>
<reference evidence="13 14" key="1">
    <citation type="submission" date="2016-11" db="EMBL/GenBank/DDBJ databases">
        <authorList>
            <person name="Jaros S."/>
            <person name="Januszkiewicz K."/>
            <person name="Wedrychowicz H."/>
        </authorList>
    </citation>
    <scope>NUCLEOTIDE SEQUENCE [LARGE SCALE GENOMIC DNA]</scope>
    <source>
        <strain evidence="13">NCIMB 2154T</strain>
    </source>
</reference>
<evidence type="ECO:0000256" key="9">
    <source>
        <dbReference type="ARBA" id="ARBA00023102"/>
    </source>
</evidence>
<dbReference type="InterPro" id="IPR015422">
    <property type="entry name" value="PyrdxlP-dep_Trfase_small"/>
</dbReference>
<evidence type="ECO:0000256" key="5">
    <source>
        <dbReference type="ARBA" id="ARBA00022576"/>
    </source>
</evidence>
<comment type="pathway">
    <text evidence="2 11">Amino-acid biosynthesis; L-histidine biosynthesis; L-histidine from 5-phospho-alpha-D-ribose 1-diphosphate: step 7/9.</text>
</comment>
<dbReference type="InterPro" id="IPR004839">
    <property type="entry name" value="Aminotransferase_I/II_large"/>
</dbReference>
<evidence type="ECO:0000256" key="6">
    <source>
        <dbReference type="ARBA" id="ARBA00022605"/>
    </source>
</evidence>
<comment type="subunit">
    <text evidence="4 11">Homodimer.</text>
</comment>
<keyword evidence="7 11" id="KW-0808">Transferase</keyword>
<dbReference type="NCBIfam" id="TIGR01141">
    <property type="entry name" value="hisC"/>
    <property type="match status" value="1"/>
</dbReference>
<dbReference type="Pfam" id="PF00155">
    <property type="entry name" value="Aminotran_1_2"/>
    <property type="match status" value="1"/>
</dbReference>
<dbReference type="HAMAP" id="MF_01023">
    <property type="entry name" value="HisC_aminotrans_2"/>
    <property type="match status" value="1"/>
</dbReference>
<dbReference type="OrthoDB" id="9813612at2"/>